<dbReference type="SMART" id="SM00494">
    <property type="entry name" value="ChtBD2"/>
    <property type="match status" value="2"/>
</dbReference>
<dbReference type="Proteomes" id="UP000075885">
    <property type="component" value="Unassembled WGS sequence"/>
</dbReference>
<accession>A0A182PN25</accession>
<reference evidence="2" key="2">
    <citation type="submission" date="2020-05" db="UniProtKB">
        <authorList>
            <consortium name="EnsemblMetazoa"/>
        </authorList>
    </citation>
    <scope>IDENTIFICATION</scope>
    <source>
        <strain evidence="2">Epiroticus2</strain>
    </source>
</reference>
<dbReference type="Pfam" id="PF01607">
    <property type="entry name" value="CBM_14"/>
    <property type="match status" value="1"/>
</dbReference>
<dbReference type="InterPro" id="IPR002557">
    <property type="entry name" value="Chitin-bd_dom"/>
</dbReference>
<feature type="domain" description="Chitin-binding type-2" evidence="1">
    <location>
        <begin position="101"/>
        <end position="157"/>
    </location>
</feature>
<evidence type="ECO:0000313" key="3">
    <source>
        <dbReference type="Proteomes" id="UP000075885"/>
    </source>
</evidence>
<protein>
    <recommendedName>
        <fullName evidence="1">Chitin-binding type-2 domain-containing protein</fullName>
    </recommendedName>
</protein>
<dbReference type="EnsemblMetazoa" id="AEPI008349-RA">
    <property type="protein sequence ID" value="AEPI008349-PA"/>
    <property type="gene ID" value="AEPI008349"/>
</dbReference>
<name>A0A182PN25_9DIPT</name>
<dbReference type="Gene3D" id="2.170.140.10">
    <property type="entry name" value="Chitin binding domain"/>
    <property type="match status" value="1"/>
</dbReference>
<dbReference type="GO" id="GO:0008061">
    <property type="term" value="F:chitin binding"/>
    <property type="evidence" value="ECO:0007669"/>
    <property type="project" value="InterPro"/>
</dbReference>
<dbReference type="InterPro" id="IPR036508">
    <property type="entry name" value="Chitin-bd_dom_sf"/>
</dbReference>
<dbReference type="GO" id="GO:0005576">
    <property type="term" value="C:extracellular region"/>
    <property type="evidence" value="ECO:0007669"/>
    <property type="project" value="InterPro"/>
</dbReference>
<dbReference type="PROSITE" id="PS50940">
    <property type="entry name" value="CHIT_BIND_II"/>
    <property type="match status" value="2"/>
</dbReference>
<evidence type="ECO:0000259" key="1">
    <source>
        <dbReference type="PROSITE" id="PS50940"/>
    </source>
</evidence>
<dbReference type="SUPFAM" id="SSF57625">
    <property type="entry name" value="Invertebrate chitin-binding proteins"/>
    <property type="match status" value="2"/>
</dbReference>
<sequence>MALQNRTTARISDVIWCELFYAEDFPDNSQCESAPDGQWYTFPACCNGAYNCLAGGVWDMMLCPAEFVYNSLTDECLPYTSSECPPRDSTPGDMPSTEVPPVSCGTVRNGRLPYAPDCTKYIHCVQEAASLHDCPEGYIFYPPFLMCLPGEGKQCTLYQVG</sequence>
<proteinExistence type="predicted"/>
<dbReference type="AlphaFoldDB" id="A0A182PN25"/>
<dbReference type="VEuPathDB" id="VectorBase:AEPI008349"/>
<feature type="domain" description="Chitin-binding type-2" evidence="1">
    <location>
        <begin position="28"/>
        <end position="86"/>
    </location>
</feature>
<reference evidence="3" key="1">
    <citation type="submission" date="2013-03" db="EMBL/GenBank/DDBJ databases">
        <title>The Genome Sequence of Anopheles epiroticus epiroticus2.</title>
        <authorList>
            <consortium name="The Broad Institute Genomics Platform"/>
            <person name="Neafsey D.E."/>
            <person name="Howell P."/>
            <person name="Walker B."/>
            <person name="Young S.K."/>
            <person name="Zeng Q."/>
            <person name="Gargeya S."/>
            <person name="Fitzgerald M."/>
            <person name="Haas B."/>
            <person name="Abouelleil A."/>
            <person name="Allen A.W."/>
            <person name="Alvarado L."/>
            <person name="Arachchi H.M."/>
            <person name="Berlin A.M."/>
            <person name="Chapman S.B."/>
            <person name="Gainer-Dewar J."/>
            <person name="Goldberg J."/>
            <person name="Griggs A."/>
            <person name="Gujja S."/>
            <person name="Hansen M."/>
            <person name="Howarth C."/>
            <person name="Imamovic A."/>
            <person name="Ireland A."/>
            <person name="Larimer J."/>
            <person name="McCowan C."/>
            <person name="Murphy C."/>
            <person name="Pearson M."/>
            <person name="Poon T.W."/>
            <person name="Priest M."/>
            <person name="Roberts A."/>
            <person name="Saif S."/>
            <person name="Shea T."/>
            <person name="Sisk P."/>
            <person name="Sykes S."/>
            <person name="Wortman J."/>
            <person name="Nusbaum C."/>
            <person name="Birren B."/>
        </authorList>
    </citation>
    <scope>NUCLEOTIDE SEQUENCE [LARGE SCALE GENOMIC DNA]</scope>
    <source>
        <strain evidence="3">Epiroticus2</strain>
    </source>
</reference>
<evidence type="ECO:0000313" key="2">
    <source>
        <dbReference type="EnsemblMetazoa" id="AEPI008349-PA"/>
    </source>
</evidence>
<keyword evidence="3" id="KW-1185">Reference proteome</keyword>
<organism evidence="2 3">
    <name type="scientific">Anopheles epiroticus</name>
    <dbReference type="NCBI Taxonomy" id="199890"/>
    <lineage>
        <taxon>Eukaryota</taxon>
        <taxon>Metazoa</taxon>
        <taxon>Ecdysozoa</taxon>
        <taxon>Arthropoda</taxon>
        <taxon>Hexapoda</taxon>
        <taxon>Insecta</taxon>
        <taxon>Pterygota</taxon>
        <taxon>Neoptera</taxon>
        <taxon>Endopterygota</taxon>
        <taxon>Diptera</taxon>
        <taxon>Nematocera</taxon>
        <taxon>Culicoidea</taxon>
        <taxon>Culicidae</taxon>
        <taxon>Anophelinae</taxon>
        <taxon>Anopheles</taxon>
    </lineage>
</organism>